<dbReference type="InterPro" id="IPR003112">
    <property type="entry name" value="Olfac-like_dom"/>
</dbReference>
<dbReference type="Proteomes" id="UP001176940">
    <property type="component" value="Unassembled WGS sequence"/>
</dbReference>
<accession>A0ABN9M658</accession>
<sequence length="551" mass="62911">MESPASRGFRKMAAGCRACADGHRGGHFPEAEFACEKHYATNGNISKIHFLLKRLHRNNSRVHHFSDYVKDNEDTREDEEAAIKKCLWLVTQNFTGKVNGGDRCVCEINLPDNTFPAKRVAALEDETMRLTNRVEDEMQKIQEQDIRLDNYVEKLINLTKKFEWLEKLRPEGLIEINFEELKKEIKEMETVIMKIRGKVDGSNAHVEGLYIEVKNISKTVGQLESFDKNNVIRAQREMENLKKRLADCEKNLKLKATPMVPLGSCQHRGLSSVSKPNLLQLNWKGVGFKAGGWGKDAAWNTTKKSMYWVGALNPDGRILESIRVYNSLNDIQMYKNSIDLPLSVLIKNKWNHTLAGQGAGSIVYNNNLYYNCYNSRDVCRVSLSSGVYQRKPLPNAAFNSQYSYAGVGYQDIDFASDEKGLWVIYATDESAGNIVVGRFNVATMMVDKTWTTTQMKTQVTNAFMMCGVLYTTRFVSKKTEEIFYMFDTKTGKGGQISFMMEKMADKVQSLSYNANERKLYMYNDGYLCTMMLWCCLELWDSPLHTVSIIPK</sequence>
<evidence type="ECO:0000313" key="6">
    <source>
        <dbReference type="EMBL" id="CAJ0957170.1"/>
    </source>
</evidence>
<keyword evidence="7" id="KW-1185">Reference proteome</keyword>
<dbReference type="SMART" id="SM00284">
    <property type="entry name" value="OLF"/>
    <property type="match status" value="1"/>
</dbReference>
<comment type="caution">
    <text evidence="3">Lacks conserved residue(s) required for the propagation of feature annotation.</text>
</comment>
<reference evidence="6" key="1">
    <citation type="submission" date="2023-07" db="EMBL/GenBank/DDBJ databases">
        <authorList>
            <person name="Stuckert A."/>
        </authorList>
    </citation>
    <scope>NUCLEOTIDE SEQUENCE</scope>
</reference>
<dbReference type="PROSITE" id="PS51132">
    <property type="entry name" value="OLF"/>
    <property type="match status" value="1"/>
</dbReference>
<name>A0ABN9M658_9NEOB</name>
<organism evidence="6 7">
    <name type="scientific">Ranitomeya imitator</name>
    <name type="common">mimic poison frog</name>
    <dbReference type="NCBI Taxonomy" id="111125"/>
    <lineage>
        <taxon>Eukaryota</taxon>
        <taxon>Metazoa</taxon>
        <taxon>Chordata</taxon>
        <taxon>Craniata</taxon>
        <taxon>Vertebrata</taxon>
        <taxon>Euteleostomi</taxon>
        <taxon>Amphibia</taxon>
        <taxon>Batrachia</taxon>
        <taxon>Anura</taxon>
        <taxon>Neobatrachia</taxon>
        <taxon>Hyloidea</taxon>
        <taxon>Dendrobatidae</taxon>
        <taxon>Dendrobatinae</taxon>
        <taxon>Ranitomeya</taxon>
    </lineage>
</organism>
<evidence type="ECO:0000259" key="5">
    <source>
        <dbReference type="PROSITE" id="PS51132"/>
    </source>
</evidence>
<keyword evidence="4" id="KW-0175">Coiled coil</keyword>
<proteinExistence type="predicted"/>
<feature type="domain" description="Olfactomedin-like" evidence="5">
    <location>
        <begin position="264"/>
        <end position="536"/>
    </location>
</feature>
<evidence type="ECO:0000313" key="7">
    <source>
        <dbReference type="Proteomes" id="UP001176940"/>
    </source>
</evidence>
<dbReference type="Pfam" id="PF02191">
    <property type="entry name" value="OLF"/>
    <property type="match status" value="1"/>
</dbReference>
<evidence type="ECO:0000256" key="1">
    <source>
        <dbReference type="ARBA" id="ARBA00004613"/>
    </source>
</evidence>
<dbReference type="PANTHER" id="PTHR23192">
    <property type="entry name" value="OLFACTOMEDIN-RELATED"/>
    <property type="match status" value="1"/>
</dbReference>
<dbReference type="EMBL" id="CAUEEQ010043293">
    <property type="protein sequence ID" value="CAJ0957170.1"/>
    <property type="molecule type" value="Genomic_DNA"/>
</dbReference>
<dbReference type="PANTHER" id="PTHR23192:SF89">
    <property type="entry name" value="OLFACTOMEDIN"/>
    <property type="match status" value="1"/>
</dbReference>
<protein>
    <recommendedName>
        <fullName evidence="5">Olfactomedin-like domain-containing protein</fullName>
    </recommendedName>
</protein>
<comment type="subcellular location">
    <subcellularLocation>
        <location evidence="1">Secreted</location>
    </subcellularLocation>
</comment>
<evidence type="ECO:0000256" key="2">
    <source>
        <dbReference type="ARBA" id="ARBA00022525"/>
    </source>
</evidence>
<feature type="coiled-coil region" evidence="4">
    <location>
        <begin position="120"/>
        <end position="198"/>
    </location>
</feature>
<dbReference type="Gene3D" id="1.10.287.1490">
    <property type="match status" value="1"/>
</dbReference>
<keyword evidence="2" id="KW-0964">Secreted</keyword>
<comment type="caution">
    <text evidence="6">The sequence shown here is derived from an EMBL/GenBank/DDBJ whole genome shotgun (WGS) entry which is preliminary data.</text>
</comment>
<evidence type="ECO:0000256" key="4">
    <source>
        <dbReference type="SAM" id="Coils"/>
    </source>
</evidence>
<gene>
    <name evidence="6" type="ORF">RIMI_LOCUS15843030</name>
</gene>
<dbReference type="InterPro" id="IPR050605">
    <property type="entry name" value="Olfactomedin-like_domain"/>
</dbReference>
<evidence type="ECO:0000256" key="3">
    <source>
        <dbReference type="PROSITE-ProRule" id="PRU00446"/>
    </source>
</evidence>